<dbReference type="Proteomes" id="UP001165092">
    <property type="component" value="Unassembled WGS sequence"/>
</dbReference>
<evidence type="ECO:0000259" key="3">
    <source>
        <dbReference type="Pfam" id="PF12146"/>
    </source>
</evidence>
<dbReference type="PANTHER" id="PTHR43265">
    <property type="entry name" value="ESTERASE ESTD"/>
    <property type="match status" value="1"/>
</dbReference>
<organism evidence="4 5">
    <name type="scientific">Nocardiopsis ansamitocini</name>
    <dbReference type="NCBI Taxonomy" id="1670832"/>
    <lineage>
        <taxon>Bacteria</taxon>
        <taxon>Bacillati</taxon>
        <taxon>Actinomycetota</taxon>
        <taxon>Actinomycetes</taxon>
        <taxon>Streptosporangiales</taxon>
        <taxon>Nocardiopsidaceae</taxon>
        <taxon>Nocardiopsis</taxon>
    </lineage>
</organism>
<evidence type="ECO:0000256" key="2">
    <source>
        <dbReference type="SAM" id="SignalP"/>
    </source>
</evidence>
<sequence length="358" mass="37860">MPSAPRPPFARALGSFAVCGSLVLTAACTSPPDTVGSDEHEIAATEREVEFSSGPDTLFGTFAVPDDTTGPVPAALIISGSGPTDRDGNNPGRPDADTNRNFAAALADAGVASLRYDKLGSGTTGMASRTEGAQVDLGVFDQEVTDAYAELTAQPEVDPERLIVLGHSEGSLFALRAPELTEPAPAALILAAPVGARYLDVMDRQLTEQLRLAESQGMAGTDVDQMLSDTRYAIARVRAGEEVDLDRGTALDSIFYPGVEPFLQEIDRLDPTELAAALPSSTPTLVLWGTADSQVEGSEVDRLTEALTNVERVDIPATDHIFREYGTEPGDPVLDSHRTFAPEVGEAIEGFLARHSRP</sequence>
<dbReference type="PROSITE" id="PS51257">
    <property type="entry name" value="PROKAR_LIPOPROTEIN"/>
    <property type="match status" value="1"/>
</dbReference>
<feature type="chain" id="PRO_5040927979" evidence="2">
    <location>
        <begin position="27"/>
        <end position="358"/>
    </location>
</feature>
<dbReference type="Gene3D" id="3.40.50.1820">
    <property type="entry name" value="alpha/beta hydrolase"/>
    <property type="match status" value="1"/>
</dbReference>
<evidence type="ECO:0000256" key="1">
    <source>
        <dbReference type="SAM" id="MobiDB-lite"/>
    </source>
</evidence>
<dbReference type="PANTHER" id="PTHR43265:SF1">
    <property type="entry name" value="ESTERASE ESTD"/>
    <property type="match status" value="1"/>
</dbReference>
<protein>
    <submittedName>
        <fullName evidence="4">Alpha/beta hydrolase</fullName>
    </submittedName>
</protein>
<feature type="signal peptide" evidence="2">
    <location>
        <begin position="1"/>
        <end position="26"/>
    </location>
</feature>
<keyword evidence="2" id="KW-0732">Signal</keyword>
<dbReference type="RefSeq" id="WP_285759364.1">
    <property type="nucleotide sequence ID" value="NZ_BSQG01000003.1"/>
</dbReference>
<dbReference type="AlphaFoldDB" id="A0A9W6P6L6"/>
<keyword evidence="5" id="KW-1185">Reference proteome</keyword>
<evidence type="ECO:0000313" key="5">
    <source>
        <dbReference type="Proteomes" id="UP001165092"/>
    </source>
</evidence>
<dbReference type="GO" id="GO:0052689">
    <property type="term" value="F:carboxylic ester hydrolase activity"/>
    <property type="evidence" value="ECO:0007669"/>
    <property type="project" value="TreeGrafter"/>
</dbReference>
<feature type="domain" description="Serine aminopeptidase S33" evidence="3">
    <location>
        <begin position="101"/>
        <end position="308"/>
    </location>
</feature>
<dbReference type="InterPro" id="IPR029058">
    <property type="entry name" value="AB_hydrolase_fold"/>
</dbReference>
<gene>
    <name evidence="4" type="ORF">Nans01_23750</name>
</gene>
<dbReference type="Pfam" id="PF12146">
    <property type="entry name" value="Hydrolase_4"/>
    <property type="match status" value="1"/>
</dbReference>
<keyword evidence="4" id="KW-0378">Hydrolase</keyword>
<feature type="compositionally biased region" description="Basic and acidic residues" evidence="1">
    <location>
        <begin position="84"/>
        <end position="98"/>
    </location>
</feature>
<dbReference type="SUPFAM" id="SSF53474">
    <property type="entry name" value="alpha/beta-Hydrolases"/>
    <property type="match status" value="1"/>
</dbReference>
<dbReference type="InterPro" id="IPR022742">
    <property type="entry name" value="Hydrolase_4"/>
</dbReference>
<name>A0A9W6P6L6_9ACTN</name>
<comment type="caution">
    <text evidence="4">The sequence shown here is derived from an EMBL/GenBank/DDBJ whole genome shotgun (WGS) entry which is preliminary data.</text>
</comment>
<dbReference type="InterPro" id="IPR053145">
    <property type="entry name" value="AB_hydrolase_Est10"/>
</dbReference>
<accession>A0A9W6P6L6</accession>
<dbReference type="EMBL" id="BSQG01000003">
    <property type="protein sequence ID" value="GLU48024.1"/>
    <property type="molecule type" value="Genomic_DNA"/>
</dbReference>
<evidence type="ECO:0000313" key="4">
    <source>
        <dbReference type="EMBL" id="GLU48024.1"/>
    </source>
</evidence>
<proteinExistence type="predicted"/>
<reference evidence="4" key="1">
    <citation type="submission" date="2023-02" db="EMBL/GenBank/DDBJ databases">
        <title>Nocardiopsis ansamitocini NBRC 112285.</title>
        <authorList>
            <person name="Ichikawa N."/>
            <person name="Sato H."/>
            <person name="Tonouchi N."/>
        </authorList>
    </citation>
    <scope>NUCLEOTIDE SEQUENCE</scope>
    <source>
        <strain evidence="4">NBRC 112285</strain>
    </source>
</reference>
<feature type="region of interest" description="Disordered" evidence="1">
    <location>
        <begin position="79"/>
        <end position="98"/>
    </location>
</feature>